<dbReference type="OrthoDB" id="999962at2759"/>
<dbReference type="InterPro" id="IPR013657">
    <property type="entry name" value="SCL35B1-4/HUT1"/>
</dbReference>
<keyword evidence="6 7" id="KW-0472">Membrane</keyword>
<keyword evidence="3" id="KW-0762">Sugar transport</keyword>
<evidence type="ECO:0000256" key="5">
    <source>
        <dbReference type="ARBA" id="ARBA00022989"/>
    </source>
</evidence>
<dbReference type="SUPFAM" id="SSF103481">
    <property type="entry name" value="Multidrug resistance efflux transporter EmrE"/>
    <property type="match status" value="2"/>
</dbReference>
<evidence type="ECO:0000256" key="6">
    <source>
        <dbReference type="ARBA" id="ARBA00023136"/>
    </source>
</evidence>
<organism evidence="8 9">
    <name type="scientific">Polysphondylium violaceum</name>
    <dbReference type="NCBI Taxonomy" id="133409"/>
    <lineage>
        <taxon>Eukaryota</taxon>
        <taxon>Amoebozoa</taxon>
        <taxon>Evosea</taxon>
        <taxon>Eumycetozoa</taxon>
        <taxon>Dictyostelia</taxon>
        <taxon>Dictyosteliales</taxon>
        <taxon>Dictyosteliaceae</taxon>
        <taxon>Polysphondylium</taxon>
    </lineage>
</organism>
<feature type="transmembrane region" description="Helical" evidence="7">
    <location>
        <begin position="6"/>
        <end position="30"/>
    </location>
</feature>
<keyword evidence="4 7" id="KW-0812">Transmembrane</keyword>
<feature type="transmembrane region" description="Helical" evidence="7">
    <location>
        <begin position="37"/>
        <end position="57"/>
    </location>
</feature>
<dbReference type="InterPro" id="IPR037185">
    <property type="entry name" value="EmrE-like"/>
</dbReference>
<sequence>MIFDPFSSLIPISMIMVGCCTNVVTLELIIKSSQSQGNLITFFQFLVVAIISFFNNIKWKHVGGPFYKPVGFEQRKIPMKIYLLMILVFFSVSVLNNLALDYDIALPFHMIFRSSSMISTVVIGTLFWKKKYTFKQIISLSMVTVGIIIATISSAPDHKKDFGMGKEKDTFVFVLGLLMLTFAMFMSSVLGLIQEHTYNIYGKDRHKETIFYTHVLPLPFFLIFKEDLYNHMMINNQSSLLDLPFGLGSYPSLWVYLFLNVITQYICIQGVFILTGKTSTLTCTLVISIRKFLSIIISVIYFNNPFPPTLWISTVLVFVGTFLYSDPFKKKKVE</sequence>
<feature type="transmembrane region" description="Helical" evidence="7">
    <location>
        <begin position="308"/>
        <end position="325"/>
    </location>
</feature>
<proteinExistence type="predicted"/>
<dbReference type="EMBL" id="AJWJ01000008">
    <property type="protein sequence ID" value="KAF2078256.1"/>
    <property type="molecule type" value="Genomic_DNA"/>
</dbReference>
<evidence type="ECO:0000313" key="9">
    <source>
        <dbReference type="Proteomes" id="UP000695562"/>
    </source>
</evidence>
<evidence type="ECO:0000256" key="1">
    <source>
        <dbReference type="ARBA" id="ARBA00004127"/>
    </source>
</evidence>
<name>A0A8J4UX67_9MYCE</name>
<dbReference type="GO" id="GO:0005464">
    <property type="term" value="F:UDP-xylose transmembrane transporter activity"/>
    <property type="evidence" value="ECO:0007669"/>
    <property type="project" value="TreeGrafter"/>
</dbReference>
<evidence type="ECO:0000256" key="3">
    <source>
        <dbReference type="ARBA" id="ARBA00022597"/>
    </source>
</evidence>
<evidence type="ECO:0000256" key="4">
    <source>
        <dbReference type="ARBA" id="ARBA00022692"/>
    </source>
</evidence>
<dbReference type="GO" id="GO:0000139">
    <property type="term" value="C:Golgi membrane"/>
    <property type="evidence" value="ECO:0007669"/>
    <property type="project" value="TreeGrafter"/>
</dbReference>
<feature type="transmembrane region" description="Helical" evidence="7">
    <location>
        <begin position="281"/>
        <end position="302"/>
    </location>
</feature>
<comment type="subcellular location">
    <subcellularLocation>
        <location evidence="1">Endomembrane system</location>
        <topology evidence="1">Multi-pass membrane protein</topology>
    </subcellularLocation>
</comment>
<feature type="transmembrane region" description="Helical" evidence="7">
    <location>
        <begin position="253"/>
        <end position="274"/>
    </location>
</feature>
<dbReference type="Pfam" id="PF08449">
    <property type="entry name" value="UAA"/>
    <property type="match status" value="1"/>
</dbReference>
<feature type="transmembrane region" description="Helical" evidence="7">
    <location>
        <begin position="110"/>
        <end position="128"/>
    </location>
</feature>
<feature type="transmembrane region" description="Helical" evidence="7">
    <location>
        <begin position="172"/>
        <end position="193"/>
    </location>
</feature>
<reference evidence="8" key="1">
    <citation type="submission" date="2020-01" db="EMBL/GenBank/DDBJ databases">
        <title>Development of genomics and gene disruption for Polysphondylium violaceum indicates a role for the polyketide synthase stlB in stalk morphogenesis.</title>
        <authorList>
            <person name="Narita B."/>
            <person name="Kawabe Y."/>
            <person name="Kin K."/>
            <person name="Saito T."/>
            <person name="Gibbs R."/>
            <person name="Kuspa A."/>
            <person name="Muzny D."/>
            <person name="Queller D."/>
            <person name="Richards S."/>
            <person name="Strassman J."/>
            <person name="Sucgang R."/>
            <person name="Worley K."/>
            <person name="Schaap P."/>
        </authorList>
    </citation>
    <scope>NUCLEOTIDE SEQUENCE</scope>
    <source>
        <strain evidence="8">QSvi11</strain>
    </source>
</reference>
<feature type="transmembrane region" description="Helical" evidence="7">
    <location>
        <begin position="134"/>
        <end position="152"/>
    </location>
</feature>
<accession>A0A8J4UX67</accession>
<keyword evidence="5 7" id="KW-1133">Transmembrane helix</keyword>
<feature type="transmembrane region" description="Helical" evidence="7">
    <location>
        <begin position="77"/>
        <end position="98"/>
    </location>
</feature>
<dbReference type="PANTHER" id="PTHR10778">
    <property type="entry name" value="SOLUTE CARRIER FAMILY 35 MEMBER B"/>
    <property type="match status" value="1"/>
</dbReference>
<keyword evidence="9" id="KW-1185">Reference proteome</keyword>
<dbReference type="NCBIfam" id="TIGR00803">
    <property type="entry name" value="nst"/>
    <property type="match status" value="1"/>
</dbReference>
<evidence type="ECO:0000256" key="2">
    <source>
        <dbReference type="ARBA" id="ARBA00022448"/>
    </source>
</evidence>
<dbReference type="AlphaFoldDB" id="A0A8J4UX67"/>
<evidence type="ECO:0000256" key="7">
    <source>
        <dbReference type="SAM" id="Phobius"/>
    </source>
</evidence>
<comment type="caution">
    <text evidence="8">The sequence shown here is derived from an EMBL/GenBank/DDBJ whole genome shotgun (WGS) entry which is preliminary data.</text>
</comment>
<dbReference type="GO" id="GO:0005789">
    <property type="term" value="C:endoplasmic reticulum membrane"/>
    <property type="evidence" value="ECO:0007669"/>
    <property type="project" value="TreeGrafter"/>
</dbReference>
<keyword evidence="2" id="KW-0813">Transport</keyword>
<evidence type="ECO:0000313" key="8">
    <source>
        <dbReference type="EMBL" id="KAF2078256.1"/>
    </source>
</evidence>
<dbReference type="GO" id="GO:0005462">
    <property type="term" value="F:UDP-N-acetylglucosamine transmembrane transporter activity"/>
    <property type="evidence" value="ECO:0007669"/>
    <property type="project" value="TreeGrafter"/>
</dbReference>
<protein>
    <submittedName>
        <fullName evidence="8">Uncharacterized protein</fullName>
    </submittedName>
</protein>
<gene>
    <name evidence="8" type="ORF">CYY_000446</name>
</gene>
<dbReference type="Proteomes" id="UP000695562">
    <property type="component" value="Unassembled WGS sequence"/>
</dbReference>
<dbReference type="PANTHER" id="PTHR10778:SF4">
    <property type="entry name" value="NUCLEOTIDE SUGAR TRANSPORTER SLC35B4"/>
    <property type="match status" value="1"/>
</dbReference>